<dbReference type="Proteomes" id="UP001524478">
    <property type="component" value="Unassembled WGS sequence"/>
</dbReference>
<dbReference type="RefSeq" id="WP_256309984.1">
    <property type="nucleotide sequence ID" value="NZ_JANGAC010000001.1"/>
</dbReference>
<gene>
    <name evidence="2" type="ORF">NE686_00015</name>
</gene>
<name>A0ABT1S4Q2_9FIRM</name>
<protein>
    <submittedName>
        <fullName evidence="2">DUF3885 domain-containing protein</fullName>
    </submittedName>
</protein>
<dbReference type="Pfam" id="PF13021">
    <property type="entry name" value="DUF3885"/>
    <property type="match status" value="1"/>
</dbReference>
<dbReference type="EMBL" id="JANGAC010000001">
    <property type="protein sequence ID" value="MCQ4921451.1"/>
    <property type="molecule type" value="Genomic_DNA"/>
</dbReference>
<accession>A0ABT1S4Q2</accession>
<dbReference type="InterPro" id="IPR024976">
    <property type="entry name" value="DUF3885"/>
</dbReference>
<organism evidence="2 3">
    <name type="scientific">Tissierella carlieri</name>
    <dbReference type="NCBI Taxonomy" id="689904"/>
    <lineage>
        <taxon>Bacteria</taxon>
        <taxon>Bacillati</taxon>
        <taxon>Bacillota</taxon>
        <taxon>Tissierellia</taxon>
        <taxon>Tissierellales</taxon>
        <taxon>Tissierellaceae</taxon>
        <taxon>Tissierella</taxon>
    </lineage>
</organism>
<evidence type="ECO:0000313" key="3">
    <source>
        <dbReference type="Proteomes" id="UP001524478"/>
    </source>
</evidence>
<comment type="caution">
    <text evidence="2">The sequence shown here is derived from an EMBL/GenBank/DDBJ whole genome shotgun (WGS) entry which is preliminary data.</text>
</comment>
<evidence type="ECO:0000259" key="1">
    <source>
        <dbReference type="Pfam" id="PF13021"/>
    </source>
</evidence>
<reference evidence="2 3" key="1">
    <citation type="submission" date="2022-06" db="EMBL/GenBank/DDBJ databases">
        <title>Isolation of gut microbiota from human fecal samples.</title>
        <authorList>
            <person name="Pamer E.G."/>
            <person name="Barat B."/>
            <person name="Waligurski E."/>
            <person name="Medina S."/>
            <person name="Paddock L."/>
            <person name="Mostad J."/>
        </authorList>
    </citation>
    <scope>NUCLEOTIDE SEQUENCE [LARGE SCALE GENOMIC DNA]</scope>
    <source>
        <strain evidence="2 3">DFI.7.95</strain>
    </source>
</reference>
<feature type="domain" description="DUF3885" evidence="1">
    <location>
        <begin position="37"/>
        <end position="209"/>
    </location>
</feature>
<proteinExistence type="predicted"/>
<keyword evidence="3" id="KW-1185">Reference proteome</keyword>
<evidence type="ECO:0000313" key="2">
    <source>
        <dbReference type="EMBL" id="MCQ4921451.1"/>
    </source>
</evidence>
<sequence>MNIQEEAKDILENILEQYGAEDKTLNRLTHKYMLHIDELSEKYQYLEDGSLNETCVEECLQKATEIYRFINYSDNLLVVYDNLFGQENEREKEFLESTLTHISKYDTYKLKWQYPIYKNDLPIHQDNEIYTCIRHLYRVKEINIQKLFREIILSDIGGEMDFCSSIFIIDINSGCIFHLYDDRGIYILALKEEYLINVWKEFHDSIFTLDYRNFKIKVNTLYWIDGIKDDPNDLCLYGDIIVNIGEEEISYSCAVSVAAFRMLETLVKDHLPTKGQQMLPCCGHFMIPNETLDEVEILGCDNGIDWTVLHEDGMVKIVTDKGNTVFVYYFQYKEEILRFADIVENFYEKSLPKNIPEDEFERNGYIAFWNEWHRRREKSEK</sequence>